<dbReference type="OrthoDB" id="4366144at2759"/>
<reference evidence="7" key="1">
    <citation type="submission" date="2020-06" db="EMBL/GenBank/DDBJ databases">
        <title>A chromosome-scale genome assembly of Talaromyces rugulosus W13939.</title>
        <authorList>
            <person name="Wang B."/>
            <person name="Guo L."/>
            <person name="Ye K."/>
            <person name="Wang L."/>
        </authorList>
    </citation>
    <scope>NUCLEOTIDE SEQUENCE [LARGE SCALE GENOMIC DNA]</scope>
    <source>
        <strain evidence="7">W13939</strain>
    </source>
</reference>
<keyword evidence="5" id="KW-0539">Nucleus</keyword>
<accession>A0A7H8R338</accession>
<dbReference type="GO" id="GO:0046872">
    <property type="term" value="F:metal ion binding"/>
    <property type="evidence" value="ECO:0007669"/>
    <property type="project" value="UniProtKB-KW"/>
</dbReference>
<dbReference type="GeneID" id="55995439"/>
<evidence type="ECO:0000256" key="3">
    <source>
        <dbReference type="ARBA" id="ARBA00023015"/>
    </source>
</evidence>
<evidence type="ECO:0000256" key="4">
    <source>
        <dbReference type="ARBA" id="ARBA00023163"/>
    </source>
</evidence>
<sequence length="480" mass="54264">MTQDNSIIDAGLAREWATEARTLVFSEVESPTEDNLVTFLNLGMFWCSQGEWQRMIIYLGNASGTVRALGFIPESIAHEMPFETELSLRRFWAWFLISQFINWTDCSAMCIEHFENIPLPCNEKEFDSGALKSPPVSMRDRKRTDSFYAEMIRLCSIWLAHDDGLQIDKRLRSLQTLDTKLRVWQKDLPEVFALSRACIRSSKEKGQIFSLHIIYHQVMCALHSSIVPLFSLNPLKGECGLFQTTSAQTAFFHAQKVSSIFIQAGSLFRLPTVGFLGYAAYCSSAVQMPFLWCQKSHIRQSAYFNIEANMEVLHAVGKHWKLVAILADFVPVLHKYHTGMAYSLADETKALDGAELNRNRGMRLRARASILGYNKVVGYKGWKQGHGGKTCLDLDLDDDSEKQNGCERNDFSESDSPFPTNLDFLSSILEAQKECSFQGLDSFSFLPETQNVVSTPNEYLDVSSQVGCGILDTDDFSNLF</sequence>
<dbReference type="GO" id="GO:0000981">
    <property type="term" value="F:DNA-binding transcription factor activity, RNA polymerase II-specific"/>
    <property type="evidence" value="ECO:0007669"/>
    <property type="project" value="InterPro"/>
</dbReference>
<dbReference type="CDD" id="cd12148">
    <property type="entry name" value="fungal_TF_MHR"/>
    <property type="match status" value="1"/>
</dbReference>
<evidence type="ECO:0000256" key="1">
    <source>
        <dbReference type="ARBA" id="ARBA00004123"/>
    </source>
</evidence>
<dbReference type="GO" id="GO:0005634">
    <property type="term" value="C:nucleus"/>
    <property type="evidence" value="ECO:0007669"/>
    <property type="project" value="UniProtKB-SubCell"/>
</dbReference>
<keyword evidence="2" id="KW-0479">Metal-binding</keyword>
<dbReference type="PANTHER" id="PTHR47338">
    <property type="entry name" value="ZN(II)2CYS6 TRANSCRIPTION FACTOR (EUROFUNG)-RELATED"/>
    <property type="match status" value="1"/>
</dbReference>
<dbReference type="InterPro" id="IPR050815">
    <property type="entry name" value="TF_fung"/>
</dbReference>
<evidence type="ECO:0000313" key="6">
    <source>
        <dbReference type="EMBL" id="QKX60804.1"/>
    </source>
</evidence>
<proteinExistence type="predicted"/>
<protein>
    <recommendedName>
        <fullName evidence="8">Transcription factor domain-containing protein</fullName>
    </recommendedName>
</protein>
<keyword evidence="7" id="KW-1185">Reference proteome</keyword>
<name>A0A7H8R338_TALRU</name>
<dbReference type="Proteomes" id="UP000509510">
    <property type="component" value="Chromosome IV"/>
</dbReference>
<dbReference type="RefSeq" id="XP_035346979.1">
    <property type="nucleotide sequence ID" value="XM_035491086.1"/>
</dbReference>
<dbReference type="EMBL" id="CP055901">
    <property type="protein sequence ID" value="QKX60804.1"/>
    <property type="molecule type" value="Genomic_DNA"/>
</dbReference>
<evidence type="ECO:0000313" key="7">
    <source>
        <dbReference type="Proteomes" id="UP000509510"/>
    </source>
</evidence>
<gene>
    <name evidence="6" type="ORF">TRUGW13939_07950</name>
</gene>
<dbReference type="KEGG" id="trg:TRUGW13939_07950"/>
<keyword evidence="3" id="KW-0805">Transcription regulation</keyword>
<dbReference type="PANTHER" id="PTHR47338:SF27">
    <property type="entry name" value="ZN(II)2CYS6 TRANSCRIPTION FACTOR (EUROFUNG)"/>
    <property type="match status" value="1"/>
</dbReference>
<evidence type="ECO:0000256" key="2">
    <source>
        <dbReference type="ARBA" id="ARBA00022723"/>
    </source>
</evidence>
<organism evidence="6 7">
    <name type="scientific">Talaromyces rugulosus</name>
    <name type="common">Penicillium rugulosum</name>
    <dbReference type="NCBI Taxonomy" id="121627"/>
    <lineage>
        <taxon>Eukaryota</taxon>
        <taxon>Fungi</taxon>
        <taxon>Dikarya</taxon>
        <taxon>Ascomycota</taxon>
        <taxon>Pezizomycotina</taxon>
        <taxon>Eurotiomycetes</taxon>
        <taxon>Eurotiomycetidae</taxon>
        <taxon>Eurotiales</taxon>
        <taxon>Trichocomaceae</taxon>
        <taxon>Talaromyces</taxon>
        <taxon>Talaromyces sect. Islandici</taxon>
    </lineage>
</organism>
<comment type="subcellular location">
    <subcellularLocation>
        <location evidence="1">Nucleus</location>
    </subcellularLocation>
</comment>
<evidence type="ECO:0000256" key="5">
    <source>
        <dbReference type="ARBA" id="ARBA00023242"/>
    </source>
</evidence>
<keyword evidence="4" id="KW-0804">Transcription</keyword>
<dbReference type="AlphaFoldDB" id="A0A7H8R338"/>
<evidence type="ECO:0008006" key="8">
    <source>
        <dbReference type="Google" id="ProtNLM"/>
    </source>
</evidence>